<dbReference type="EMBL" id="MAYW01000021">
    <property type="protein sequence ID" value="ODS33720.1"/>
    <property type="molecule type" value="Genomic_DNA"/>
</dbReference>
<proteinExistence type="predicted"/>
<dbReference type="Proteomes" id="UP000094056">
    <property type="component" value="Unassembled WGS sequence"/>
</dbReference>
<evidence type="ECO:0000313" key="2">
    <source>
        <dbReference type="Proteomes" id="UP000094056"/>
    </source>
</evidence>
<sequence>MNTVVISYNHFESIIKALLREQEIAAICSVGVNKLHDGIELLVHSFDIASVKDITDHFSPYSNKLAICYTNKVPNISAWENIRLEYYDLLFNPSQWAYTGVLQFGKAEGIIFPMGFIIEPGGKVKTIHQLEIFGRTVIKLFTEAVKRDTHIEKDKILRRCKVRRKRRRRRLRAD</sequence>
<protein>
    <submittedName>
        <fullName evidence="1">Uncharacterized protein</fullName>
    </submittedName>
</protein>
<comment type="caution">
    <text evidence="1">The sequence shown here is derived from an EMBL/GenBank/DDBJ whole genome shotgun (WGS) entry which is preliminary data.</text>
</comment>
<name>A0A1E3XDR1_9BACT</name>
<dbReference type="AlphaFoldDB" id="A0A1E3XDR1"/>
<reference evidence="1 2" key="1">
    <citation type="submission" date="2016-07" db="EMBL/GenBank/DDBJ databases">
        <title>Draft genome of Scalindua rubra, obtained from a brine-seawater interface in the Red Sea, sheds light on salt adaptation in anammox bacteria.</title>
        <authorList>
            <person name="Speth D.R."/>
            <person name="Lagkouvardos I."/>
            <person name="Wang Y."/>
            <person name="Qian P.-Y."/>
            <person name="Dutilh B.E."/>
            <person name="Jetten M.S."/>
        </authorList>
    </citation>
    <scope>NUCLEOTIDE SEQUENCE [LARGE SCALE GENOMIC DNA]</scope>
    <source>
        <strain evidence="1">BSI-1</strain>
    </source>
</reference>
<gene>
    <name evidence="1" type="ORF">SCARUB_01157</name>
</gene>
<evidence type="ECO:0000313" key="1">
    <source>
        <dbReference type="EMBL" id="ODS33720.1"/>
    </source>
</evidence>
<organism evidence="1 2">
    <name type="scientific">Candidatus Scalindua rubra</name>
    <dbReference type="NCBI Taxonomy" id="1872076"/>
    <lineage>
        <taxon>Bacteria</taxon>
        <taxon>Pseudomonadati</taxon>
        <taxon>Planctomycetota</taxon>
        <taxon>Candidatus Brocadiia</taxon>
        <taxon>Candidatus Brocadiales</taxon>
        <taxon>Candidatus Scalinduaceae</taxon>
        <taxon>Candidatus Scalindua</taxon>
    </lineage>
</organism>
<accession>A0A1E3XDR1</accession>